<dbReference type="SUPFAM" id="SSF52402">
    <property type="entry name" value="Adenine nucleotide alpha hydrolases-like"/>
    <property type="match status" value="1"/>
</dbReference>
<dbReference type="InterPro" id="IPR006016">
    <property type="entry name" value="UspA"/>
</dbReference>
<name>A0AAD3T530_NEPGR</name>
<dbReference type="Gene3D" id="3.40.50.620">
    <property type="entry name" value="HUPs"/>
    <property type="match status" value="1"/>
</dbReference>
<keyword evidence="3" id="KW-1185">Reference proteome</keyword>
<gene>
    <name evidence="2" type="ORF">Nepgr_024787</name>
</gene>
<dbReference type="PANTHER" id="PTHR31964">
    <property type="entry name" value="ADENINE NUCLEOTIDE ALPHA HYDROLASES-LIKE SUPERFAMILY PROTEIN"/>
    <property type="match status" value="1"/>
</dbReference>
<dbReference type="AlphaFoldDB" id="A0AAD3T530"/>
<comment type="caution">
    <text evidence="2">The sequence shown here is derived from an EMBL/GenBank/DDBJ whole genome shotgun (WGS) entry which is preliminary data.</text>
</comment>
<accession>A0AAD3T530</accession>
<dbReference type="Pfam" id="PF00582">
    <property type="entry name" value="Usp"/>
    <property type="match status" value="1"/>
</dbReference>
<dbReference type="Proteomes" id="UP001279734">
    <property type="component" value="Unassembled WGS sequence"/>
</dbReference>
<proteinExistence type="predicted"/>
<evidence type="ECO:0000313" key="2">
    <source>
        <dbReference type="EMBL" id="GMH22944.1"/>
    </source>
</evidence>
<organism evidence="2 3">
    <name type="scientific">Nepenthes gracilis</name>
    <name type="common">Slender pitcher plant</name>
    <dbReference type="NCBI Taxonomy" id="150966"/>
    <lineage>
        <taxon>Eukaryota</taxon>
        <taxon>Viridiplantae</taxon>
        <taxon>Streptophyta</taxon>
        <taxon>Embryophyta</taxon>
        <taxon>Tracheophyta</taxon>
        <taxon>Spermatophyta</taxon>
        <taxon>Magnoliopsida</taxon>
        <taxon>eudicotyledons</taxon>
        <taxon>Gunneridae</taxon>
        <taxon>Pentapetalae</taxon>
        <taxon>Caryophyllales</taxon>
        <taxon>Nepenthaceae</taxon>
        <taxon>Nepenthes</taxon>
    </lineage>
</organism>
<dbReference type="InterPro" id="IPR014729">
    <property type="entry name" value="Rossmann-like_a/b/a_fold"/>
</dbReference>
<dbReference type="PANTHER" id="PTHR31964:SF55">
    <property type="entry name" value="USPA DOMAIN-CONTAINING PROTEIN"/>
    <property type="match status" value="1"/>
</dbReference>
<reference evidence="2" key="1">
    <citation type="submission" date="2023-05" db="EMBL/GenBank/DDBJ databases">
        <title>Nepenthes gracilis genome sequencing.</title>
        <authorList>
            <person name="Fukushima K."/>
        </authorList>
    </citation>
    <scope>NUCLEOTIDE SEQUENCE</scope>
    <source>
        <strain evidence="2">SING2019-196</strain>
    </source>
</reference>
<sequence>MEVVAGEVESEEKKKVMVAIDETEDSYYALMWVLDNLHESLLTRPLLIFMTEPPPNYNVLASTLSSARLYSNVSPIQDFVNSIQEKEKKVVLGLLEKAKSICTSRGMRAETVSEVGDPEVAICDAVDKHNISLLVLAGQSIGRIKGYKEGQAICLGSDAAFVFAFNHRASRRILGTVHRKGGRGSDSFWILDNNSRGEVSYHDTAEMFQ</sequence>
<feature type="domain" description="UspA" evidence="1">
    <location>
        <begin position="14"/>
        <end position="145"/>
    </location>
</feature>
<dbReference type="EMBL" id="BSYO01000025">
    <property type="protein sequence ID" value="GMH22944.1"/>
    <property type="molecule type" value="Genomic_DNA"/>
</dbReference>
<evidence type="ECO:0000313" key="3">
    <source>
        <dbReference type="Proteomes" id="UP001279734"/>
    </source>
</evidence>
<evidence type="ECO:0000259" key="1">
    <source>
        <dbReference type="Pfam" id="PF00582"/>
    </source>
</evidence>
<protein>
    <recommendedName>
        <fullName evidence="1">UspA domain-containing protein</fullName>
    </recommendedName>
</protein>